<gene>
    <name evidence="1" type="ORF">GCM10023214_79030</name>
</gene>
<organism evidence="1 2">
    <name type="scientific">Amycolatopsis dongchuanensis</name>
    <dbReference type="NCBI Taxonomy" id="1070866"/>
    <lineage>
        <taxon>Bacteria</taxon>
        <taxon>Bacillati</taxon>
        <taxon>Actinomycetota</taxon>
        <taxon>Actinomycetes</taxon>
        <taxon>Pseudonocardiales</taxon>
        <taxon>Pseudonocardiaceae</taxon>
        <taxon>Amycolatopsis</taxon>
    </lineage>
</organism>
<accession>A0ABP8VTY7</accession>
<evidence type="ECO:0000313" key="1">
    <source>
        <dbReference type="EMBL" id="GAA4672535.1"/>
    </source>
</evidence>
<name>A0ABP8VTY7_9PSEU</name>
<evidence type="ECO:0000313" key="2">
    <source>
        <dbReference type="Proteomes" id="UP001500192"/>
    </source>
</evidence>
<sequence>MDLKTAIQKITDEYVVPEGQTADPGEVTWEARGALTVDELDSWQGKVAPDVIEAYRTVLGASADDVTRALR</sequence>
<comment type="caution">
    <text evidence="1">The sequence shown here is derived from an EMBL/GenBank/DDBJ whole genome shotgun (WGS) entry which is preliminary data.</text>
</comment>
<dbReference type="Proteomes" id="UP001500192">
    <property type="component" value="Unassembled WGS sequence"/>
</dbReference>
<dbReference type="EMBL" id="BAABIB010000184">
    <property type="protein sequence ID" value="GAA4672535.1"/>
    <property type="molecule type" value="Genomic_DNA"/>
</dbReference>
<protein>
    <submittedName>
        <fullName evidence="1">Uncharacterized protein</fullName>
    </submittedName>
</protein>
<dbReference type="RefSeq" id="WP_346057040.1">
    <property type="nucleotide sequence ID" value="NZ_BAABIB010000184.1"/>
</dbReference>
<proteinExistence type="predicted"/>
<reference evidence="2" key="1">
    <citation type="journal article" date="2019" name="Int. J. Syst. Evol. Microbiol.">
        <title>The Global Catalogue of Microorganisms (GCM) 10K type strain sequencing project: providing services to taxonomists for standard genome sequencing and annotation.</title>
        <authorList>
            <consortium name="The Broad Institute Genomics Platform"/>
            <consortium name="The Broad Institute Genome Sequencing Center for Infectious Disease"/>
            <person name="Wu L."/>
            <person name="Ma J."/>
        </authorList>
    </citation>
    <scope>NUCLEOTIDE SEQUENCE [LARGE SCALE GENOMIC DNA]</scope>
    <source>
        <strain evidence="2">JCM 18054</strain>
    </source>
</reference>
<keyword evidence="2" id="KW-1185">Reference proteome</keyword>